<gene>
    <name evidence="1" type="ORF">FJR45_10860</name>
</gene>
<dbReference type="EMBL" id="CP041235">
    <property type="protein sequence ID" value="QOP44421.1"/>
    <property type="molecule type" value="Genomic_DNA"/>
</dbReference>
<evidence type="ECO:0000313" key="2">
    <source>
        <dbReference type="Proteomes" id="UP000593719"/>
    </source>
</evidence>
<sequence length="68" mass="7935">MSTDLFRDYVPEILVYDPEIDGSYEHKIRNEHLSSKEKLLEKVRKAKAAAKGNATTFRQPIRTENEKQ</sequence>
<dbReference type="RefSeq" id="WP_193150562.1">
    <property type="nucleotide sequence ID" value="NZ_CP041235.1"/>
</dbReference>
<reference evidence="1 2" key="1">
    <citation type="submission" date="2019-06" db="EMBL/GenBank/DDBJ databases">
        <title>Sulfurimonas gotlandica sp. nov., a chemoautotrophic and psychrotolerant epsilonproteobacterium isolated from a pelagic redoxcline, and an emended description of the genus Sulfurimonas.</title>
        <authorList>
            <person name="Wang S."/>
            <person name="Jiang L."/>
            <person name="Shao Z."/>
        </authorList>
    </citation>
    <scope>NUCLEOTIDE SEQUENCE [LARGE SCALE GENOMIC DNA]</scope>
    <source>
        <strain evidence="1 2">S2-6</strain>
    </source>
</reference>
<accession>A0A7M1B3X0</accession>
<keyword evidence="2" id="KW-1185">Reference proteome</keyword>
<name>A0A7M1B3X0_9BACT</name>
<dbReference type="KEGG" id="ssei:FJR45_10860"/>
<dbReference type="AlphaFoldDB" id="A0A7M1B3X0"/>
<evidence type="ECO:0000313" key="1">
    <source>
        <dbReference type="EMBL" id="QOP44421.1"/>
    </source>
</evidence>
<proteinExistence type="predicted"/>
<organism evidence="1 2">
    <name type="scientific">Sulfurimonas sediminis</name>
    <dbReference type="NCBI Taxonomy" id="2590020"/>
    <lineage>
        <taxon>Bacteria</taxon>
        <taxon>Pseudomonadati</taxon>
        <taxon>Campylobacterota</taxon>
        <taxon>Epsilonproteobacteria</taxon>
        <taxon>Campylobacterales</taxon>
        <taxon>Sulfurimonadaceae</taxon>
        <taxon>Sulfurimonas</taxon>
    </lineage>
</organism>
<dbReference type="Proteomes" id="UP000593719">
    <property type="component" value="Chromosome"/>
</dbReference>
<protein>
    <submittedName>
        <fullName evidence="1">Uncharacterized protein</fullName>
    </submittedName>
</protein>